<protein>
    <submittedName>
        <fullName evidence="3">Drug/metabolite transporter (DMT)-like permease</fullName>
    </submittedName>
</protein>
<dbReference type="SUPFAM" id="SSF103481">
    <property type="entry name" value="Multidrug resistance efflux transporter EmrE"/>
    <property type="match status" value="1"/>
</dbReference>
<keyword evidence="4" id="KW-1185">Reference proteome</keyword>
<feature type="transmembrane region" description="Helical" evidence="2">
    <location>
        <begin position="103"/>
        <end position="121"/>
    </location>
</feature>
<keyword evidence="2" id="KW-0812">Transmembrane</keyword>
<feature type="transmembrane region" description="Helical" evidence="2">
    <location>
        <begin position="286"/>
        <end position="305"/>
    </location>
</feature>
<comment type="subcellular location">
    <subcellularLocation>
        <location evidence="1">Endomembrane system</location>
        <topology evidence="1">Multi-pass membrane protein</topology>
    </subcellularLocation>
</comment>
<evidence type="ECO:0000256" key="2">
    <source>
        <dbReference type="SAM" id="Phobius"/>
    </source>
</evidence>
<feature type="transmembrane region" description="Helical" evidence="2">
    <location>
        <begin position="256"/>
        <end position="280"/>
    </location>
</feature>
<evidence type="ECO:0000313" key="4">
    <source>
        <dbReference type="Proteomes" id="UP000697472"/>
    </source>
</evidence>
<dbReference type="InterPro" id="IPR032713">
    <property type="entry name" value="EmrE"/>
</dbReference>
<accession>A0ABS2PSF9</accession>
<keyword evidence="2" id="KW-0472">Membrane</keyword>
<feature type="transmembrane region" description="Helical" evidence="2">
    <location>
        <begin position="12"/>
        <end position="29"/>
    </location>
</feature>
<organism evidence="3 4">
    <name type="scientific">Streptococcus loxodontisalivarius</name>
    <dbReference type="NCBI Taxonomy" id="1349415"/>
    <lineage>
        <taxon>Bacteria</taxon>
        <taxon>Bacillati</taxon>
        <taxon>Bacillota</taxon>
        <taxon>Bacilli</taxon>
        <taxon>Lactobacillales</taxon>
        <taxon>Streptococcaceae</taxon>
        <taxon>Streptococcus</taxon>
    </lineage>
</organism>
<dbReference type="Proteomes" id="UP000697472">
    <property type="component" value="Unassembled WGS sequence"/>
</dbReference>
<evidence type="ECO:0000256" key="1">
    <source>
        <dbReference type="ARBA" id="ARBA00004127"/>
    </source>
</evidence>
<feature type="transmembrane region" description="Helical" evidence="2">
    <location>
        <begin position="225"/>
        <end position="244"/>
    </location>
</feature>
<feature type="transmembrane region" description="Helical" evidence="2">
    <location>
        <begin position="41"/>
        <end position="59"/>
    </location>
</feature>
<comment type="caution">
    <text evidence="3">The sequence shown here is derived from an EMBL/GenBank/DDBJ whole genome shotgun (WGS) entry which is preliminary data.</text>
</comment>
<keyword evidence="2" id="KW-1133">Transmembrane helix</keyword>
<feature type="transmembrane region" description="Helical" evidence="2">
    <location>
        <begin position="158"/>
        <end position="175"/>
    </location>
</feature>
<feature type="transmembrane region" description="Helical" evidence="2">
    <location>
        <begin position="79"/>
        <end position="97"/>
    </location>
</feature>
<gene>
    <name evidence="3" type="ORF">JOC28_001274</name>
</gene>
<feature type="transmembrane region" description="Helical" evidence="2">
    <location>
        <begin position="195"/>
        <end position="219"/>
    </location>
</feature>
<name>A0ABS2PSF9_9STRE</name>
<evidence type="ECO:0000313" key="3">
    <source>
        <dbReference type="EMBL" id="MBM7642974.1"/>
    </source>
</evidence>
<dbReference type="RefSeq" id="WP_239548900.1">
    <property type="nucleotide sequence ID" value="NZ_JAFBEH010000024.1"/>
</dbReference>
<proteinExistence type="predicted"/>
<feature type="transmembrane region" description="Helical" evidence="2">
    <location>
        <begin position="133"/>
        <end position="152"/>
    </location>
</feature>
<reference evidence="3 4" key="1">
    <citation type="submission" date="2021-01" db="EMBL/GenBank/DDBJ databases">
        <title>Genomic Encyclopedia of Type Strains, Phase IV (KMG-IV): sequencing the most valuable type-strain genomes for metagenomic binning, comparative biology and taxonomic classification.</title>
        <authorList>
            <person name="Goeker M."/>
        </authorList>
    </citation>
    <scope>NUCLEOTIDE SEQUENCE [LARGE SCALE GENOMIC DNA]</scope>
    <source>
        <strain evidence="3 4">DSM 27382</strain>
    </source>
</reference>
<dbReference type="Pfam" id="PF13536">
    <property type="entry name" value="EmrE"/>
    <property type="match status" value="1"/>
</dbReference>
<sequence>MKSLSKNQLVKALVYGVLAALFFAFTFIFNRSMNLDGGDWMWSASLRYLFSLPILFVFLKPKEQTQAVYQTIQKRPKSWLIWSTVGFGLFYGPLTLASLYGSSWFIATSWQLTILCGLLLTPLFGKSIPVKNIMMSLIILLGVFLIQLPYLYYGLGNGFLIALLCIILAAIAYPLGNRKMLALTKSDGLSTSQRVYGMTLMSMPFWLCLSIAALIRVGLPTWSQVGQSIIVALFSGVIATLLFFEATNLVKDNHKQLAVVEATQAGEVIFTLIFGCLLLGDAWPNLLGWLGIALIVMGIIANSLLSSD</sequence>
<dbReference type="InterPro" id="IPR037185">
    <property type="entry name" value="EmrE-like"/>
</dbReference>
<dbReference type="EMBL" id="JAFBEH010000024">
    <property type="protein sequence ID" value="MBM7642974.1"/>
    <property type="molecule type" value="Genomic_DNA"/>
</dbReference>